<dbReference type="SMART" id="SM00267">
    <property type="entry name" value="GGDEF"/>
    <property type="match status" value="1"/>
</dbReference>
<comment type="subcellular location">
    <subcellularLocation>
        <location evidence="2">Cell membrane</location>
        <topology evidence="2">Multi-pass membrane protein</topology>
    </subcellularLocation>
</comment>
<dbReference type="InterPro" id="IPR050469">
    <property type="entry name" value="Diguanylate_Cyclase"/>
</dbReference>
<dbReference type="NCBIfam" id="TIGR00254">
    <property type="entry name" value="GGDEF"/>
    <property type="match status" value="1"/>
</dbReference>
<dbReference type="PROSITE" id="PS50887">
    <property type="entry name" value="GGDEF"/>
    <property type="match status" value="1"/>
</dbReference>
<dbReference type="CDD" id="cd01949">
    <property type="entry name" value="GGDEF"/>
    <property type="match status" value="1"/>
</dbReference>
<dbReference type="SUPFAM" id="SSF55073">
    <property type="entry name" value="Nucleotide cyclase"/>
    <property type="match status" value="1"/>
</dbReference>
<evidence type="ECO:0000256" key="9">
    <source>
        <dbReference type="SAM" id="Phobius"/>
    </source>
</evidence>
<keyword evidence="12" id="KW-1185">Reference proteome</keyword>
<evidence type="ECO:0000256" key="6">
    <source>
        <dbReference type="ARBA" id="ARBA00022989"/>
    </source>
</evidence>
<reference evidence="11" key="1">
    <citation type="journal article" date="2014" name="Int. J. Syst. Evol. Microbiol.">
        <title>Complete genome sequence of Corynebacterium casei LMG S-19264T (=DSM 44701T), isolated from a smear-ripened cheese.</title>
        <authorList>
            <consortium name="US DOE Joint Genome Institute (JGI-PGF)"/>
            <person name="Walter F."/>
            <person name="Albersmeier A."/>
            <person name="Kalinowski J."/>
            <person name="Ruckert C."/>
        </authorList>
    </citation>
    <scope>NUCLEOTIDE SEQUENCE</scope>
    <source>
        <strain evidence="11">KCTC 22164</strain>
    </source>
</reference>
<dbReference type="AlphaFoldDB" id="A0A918JG27"/>
<dbReference type="PANTHER" id="PTHR45138:SF9">
    <property type="entry name" value="DIGUANYLATE CYCLASE DGCM-RELATED"/>
    <property type="match status" value="1"/>
</dbReference>
<dbReference type="Proteomes" id="UP000631300">
    <property type="component" value="Unassembled WGS sequence"/>
</dbReference>
<sequence length="475" mass="53230">MKLDVVSKHLLLIFSWLALWRLAVFMEYAPHASIWFPPAGLTFAAYLLVGWRVVGTMFIACMLSTFWEHMVFQDQRTISELLTSGAIFAVIHNLIYGVSAHLLRGAIEQVDTYNLYHLVMRFMITASVSSFFMALTGMVLLYGGLSLASFKESWLGWWIGDMSGILVLTPLFISFMNRLYPKRGLLTALQFSLPATHRRWSYGAKLLLCSSLLTIVVIMADLFNSPEIACFVFFLALPQMWIVYTETPYRTALSLALYSFLTAALVAVFGVGTQAYIYQFAINVVACSAYFAMGVPALVSANRMLHQKAHIDHLTQAYTRQHFLTLAEQQIKQARRYGQATSLLLIDVDKFKLINDKYGHSVGDRVLERIAVEIKSALRESDILGRFGGDEFMVMLPQTQEDDAFEVAEQIRERLAGLSFVQPDLSVSCSFGVTGLDASQSFQDAFEEADNSLLAAKRAGRNVTLMASETPLRQA</sequence>
<name>A0A918JG27_9ALTE</name>
<evidence type="ECO:0000256" key="4">
    <source>
        <dbReference type="ARBA" id="ARBA00022475"/>
    </source>
</evidence>
<dbReference type="EC" id="2.7.7.65" evidence="3"/>
<dbReference type="Pfam" id="PF05231">
    <property type="entry name" value="MASE1"/>
    <property type="match status" value="1"/>
</dbReference>
<keyword evidence="7 9" id="KW-0472">Membrane</keyword>
<evidence type="ECO:0000256" key="8">
    <source>
        <dbReference type="ARBA" id="ARBA00034247"/>
    </source>
</evidence>
<feature type="transmembrane region" description="Helical" evidence="9">
    <location>
        <begin position="41"/>
        <end position="67"/>
    </location>
</feature>
<evidence type="ECO:0000313" key="11">
    <source>
        <dbReference type="EMBL" id="GGW79156.1"/>
    </source>
</evidence>
<dbReference type="GO" id="GO:0005886">
    <property type="term" value="C:plasma membrane"/>
    <property type="evidence" value="ECO:0007669"/>
    <property type="project" value="UniProtKB-SubCell"/>
</dbReference>
<dbReference type="FunFam" id="3.30.70.270:FF:000001">
    <property type="entry name" value="Diguanylate cyclase domain protein"/>
    <property type="match status" value="1"/>
</dbReference>
<dbReference type="RefSeq" id="WP_229805032.1">
    <property type="nucleotide sequence ID" value="NZ_BMXP01000002.1"/>
</dbReference>
<gene>
    <name evidence="11" type="ORF">GCM10007391_09820</name>
</gene>
<evidence type="ECO:0000256" key="3">
    <source>
        <dbReference type="ARBA" id="ARBA00012528"/>
    </source>
</evidence>
<evidence type="ECO:0000259" key="10">
    <source>
        <dbReference type="PROSITE" id="PS50887"/>
    </source>
</evidence>
<evidence type="ECO:0000256" key="7">
    <source>
        <dbReference type="ARBA" id="ARBA00023136"/>
    </source>
</evidence>
<evidence type="ECO:0000256" key="1">
    <source>
        <dbReference type="ARBA" id="ARBA00001946"/>
    </source>
</evidence>
<dbReference type="Pfam" id="PF00990">
    <property type="entry name" value="GGDEF"/>
    <property type="match status" value="1"/>
</dbReference>
<proteinExistence type="predicted"/>
<feature type="transmembrane region" description="Helical" evidence="9">
    <location>
        <begin position="277"/>
        <end position="299"/>
    </location>
</feature>
<comment type="cofactor">
    <cofactor evidence="1">
        <name>Mg(2+)</name>
        <dbReference type="ChEBI" id="CHEBI:18420"/>
    </cofactor>
</comment>
<feature type="transmembrane region" description="Helical" evidence="9">
    <location>
        <begin position="122"/>
        <end position="145"/>
    </location>
</feature>
<organism evidence="11 12">
    <name type="scientific">Alteromonas halophila</name>
    <dbReference type="NCBI Taxonomy" id="516698"/>
    <lineage>
        <taxon>Bacteria</taxon>
        <taxon>Pseudomonadati</taxon>
        <taxon>Pseudomonadota</taxon>
        <taxon>Gammaproteobacteria</taxon>
        <taxon>Alteromonadales</taxon>
        <taxon>Alteromonadaceae</taxon>
        <taxon>Alteromonas/Salinimonas group</taxon>
        <taxon>Alteromonas</taxon>
    </lineage>
</organism>
<dbReference type="InterPro" id="IPR043128">
    <property type="entry name" value="Rev_trsase/Diguanyl_cyclase"/>
</dbReference>
<protein>
    <recommendedName>
        <fullName evidence="3">diguanylate cyclase</fullName>
        <ecNumber evidence="3">2.7.7.65</ecNumber>
    </recommendedName>
</protein>
<feature type="transmembrane region" description="Helical" evidence="9">
    <location>
        <begin position="251"/>
        <end position="271"/>
    </location>
</feature>
<dbReference type="InterPro" id="IPR007895">
    <property type="entry name" value="MASE1"/>
</dbReference>
<evidence type="ECO:0000256" key="2">
    <source>
        <dbReference type="ARBA" id="ARBA00004651"/>
    </source>
</evidence>
<comment type="catalytic activity">
    <reaction evidence="8">
        <text>2 GTP = 3',3'-c-di-GMP + 2 diphosphate</text>
        <dbReference type="Rhea" id="RHEA:24898"/>
        <dbReference type="ChEBI" id="CHEBI:33019"/>
        <dbReference type="ChEBI" id="CHEBI:37565"/>
        <dbReference type="ChEBI" id="CHEBI:58805"/>
        <dbReference type="EC" id="2.7.7.65"/>
    </reaction>
</comment>
<dbReference type="GO" id="GO:0052621">
    <property type="term" value="F:diguanylate cyclase activity"/>
    <property type="evidence" value="ECO:0007669"/>
    <property type="project" value="UniProtKB-EC"/>
</dbReference>
<evidence type="ECO:0000313" key="12">
    <source>
        <dbReference type="Proteomes" id="UP000631300"/>
    </source>
</evidence>
<accession>A0A918JG27</accession>
<evidence type="ECO:0000256" key="5">
    <source>
        <dbReference type="ARBA" id="ARBA00022692"/>
    </source>
</evidence>
<dbReference type="PANTHER" id="PTHR45138">
    <property type="entry name" value="REGULATORY COMPONENTS OF SENSORY TRANSDUCTION SYSTEM"/>
    <property type="match status" value="1"/>
</dbReference>
<keyword evidence="5 9" id="KW-0812">Transmembrane</keyword>
<reference evidence="11" key="2">
    <citation type="submission" date="2020-09" db="EMBL/GenBank/DDBJ databases">
        <authorList>
            <person name="Sun Q."/>
            <person name="Kim S."/>
        </authorList>
    </citation>
    <scope>NUCLEOTIDE SEQUENCE</scope>
    <source>
        <strain evidence="11">KCTC 22164</strain>
    </source>
</reference>
<keyword evidence="4" id="KW-1003">Cell membrane</keyword>
<dbReference type="InterPro" id="IPR000160">
    <property type="entry name" value="GGDEF_dom"/>
</dbReference>
<feature type="transmembrane region" description="Helical" evidence="9">
    <location>
        <begin position="226"/>
        <end position="244"/>
    </location>
</feature>
<dbReference type="InterPro" id="IPR029787">
    <property type="entry name" value="Nucleotide_cyclase"/>
</dbReference>
<dbReference type="EMBL" id="BMXP01000002">
    <property type="protein sequence ID" value="GGW79156.1"/>
    <property type="molecule type" value="Genomic_DNA"/>
</dbReference>
<comment type="caution">
    <text evidence="11">The sequence shown here is derived from an EMBL/GenBank/DDBJ whole genome shotgun (WGS) entry which is preliminary data.</text>
</comment>
<feature type="domain" description="GGDEF" evidence="10">
    <location>
        <begin position="339"/>
        <end position="469"/>
    </location>
</feature>
<feature type="transmembrane region" description="Helical" evidence="9">
    <location>
        <begin position="157"/>
        <end position="180"/>
    </location>
</feature>
<keyword evidence="6 9" id="KW-1133">Transmembrane helix</keyword>
<dbReference type="Gene3D" id="3.30.70.270">
    <property type="match status" value="1"/>
</dbReference>